<dbReference type="EMBL" id="JARQZJ010000132">
    <property type="protein sequence ID" value="KAK9892065.1"/>
    <property type="molecule type" value="Genomic_DNA"/>
</dbReference>
<evidence type="ECO:0000259" key="3">
    <source>
        <dbReference type="PROSITE" id="PS51319"/>
    </source>
</evidence>
<comment type="subcellular location">
    <subcellularLocation>
        <location evidence="1">Nucleus</location>
    </subcellularLocation>
</comment>
<feature type="domain" description="TFIIS N-terminal" evidence="3">
    <location>
        <begin position="1"/>
        <end position="38"/>
    </location>
</feature>
<accession>A0AAW1VE12</accession>
<dbReference type="InterPro" id="IPR035441">
    <property type="entry name" value="TFIIS/LEDGF_dom_sf"/>
</dbReference>
<dbReference type="PROSITE" id="PS51319">
    <property type="entry name" value="TFIIS_N"/>
    <property type="match status" value="1"/>
</dbReference>
<evidence type="ECO:0000313" key="5">
    <source>
        <dbReference type="Proteomes" id="UP001431783"/>
    </source>
</evidence>
<evidence type="ECO:0000256" key="2">
    <source>
        <dbReference type="SAM" id="MobiDB-lite"/>
    </source>
</evidence>
<dbReference type="Gene3D" id="1.20.930.10">
    <property type="entry name" value="Conserved domain common to transcription factors TFIIS, elongin A, CRSP70"/>
    <property type="match status" value="1"/>
</dbReference>
<proteinExistence type="predicted"/>
<gene>
    <name evidence="4" type="ORF">WA026_018263</name>
</gene>
<dbReference type="AlphaFoldDB" id="A0AAW1VE12"/>
<reference evidence="4 5" key="1">
    <citation type="submission" date="2023-03" db="EMBL/GenBank/DDBJ databases">
        <title>Genome insight into feeding habits of ladybird beetles.</title>
        <authorList>
            <person name="Li H.-S."/>
            <person name="Huang Y.-H."/>
            <person name="Pang H."/>
        </authorList>
    </citation>
    <scope>NUCLEOTIDE SEQUENCE [LARGE SCALE GENOMIC DNA]</scope>
    <source>
        <strain evidence="4">SYSU_2023b</strain>
        <tissue evidence="4">Whole body</tissue>
    </source>
</reference>
<evidence type="ECO:0000313" key="4">
    <source>
        <dbReference type="EMBL" id="KAK9892065.1"/>
    </source>
</evidence>
<feature type="region of interest" description="Disordered" evidence="2">
    <location>
        <begin position="38"/>
        <end position="68"/>
    </location>
</feature>
<dbReference type="Proteomes" id="UP001431783">
    <property type="component" value="Unassembled WGS sequence"/>
</dbReference>
<evidence type="ECO:0000256" key="1">
    <source>
        <dbReference type="PROSITE-ProRule" id="PRU00649"/>
    </source>
</evidence>
<dbReference type="SUPFAM" id="SSF47676">
    <property type="entry name" value="Conserved domain common to transcription factors TFIIS, elongin A, CRSP70"/>
    <property type="match status" value="1"/>
</dbReference>
<comment type="caution">
    <text evidence="4">The sequence shown here is derived from an EMBL/GenBank/DDBJ whole genome shotgun (WGS) entry which is preliminary data.</text>
</comment>
<sequence>MAVLGKHINKIRKKTENEKLSKRIRKLIEKWREAILSNDSESNGNNDVPISVNPPEIGKKRRRSSDNTLENITIKKSKISESNNLSCTDELLINWIRKIDQKKDEIAKKDPNNLRVQVLLNETSNRIAEIIQ</sequence>
<dbReference type="GO" id="GO:0005634">
    <property type="term" value="C:nucleus"/>
    <property type="evidence" value="ECO:0007669"/>
    <property type="project" value="UniProtKB-SubCell"/>
</dbReference>
<organism evidence="4 5">
    <name type="scientific">Henosepilachna vigintioctopunctata</name>
    <dbReference type="NCBI Taxonomy" id="420089"/>
    <lineage>
        <taxon>Eukaryota</taxon>
        <taxon>Metazoa</taxon>
        <taxon>Ecdysozoa</taxon>
        <taxon>Arthropoda</taxon>
        <taxon>Hexapoda</taxon>
        <taxon>Insecta</taxon>
        <taxon>Pterygota</taxon>
        <taxon>Neoptera</taxon>
        <taxon>Endopterygota</taxon>
        <taxon>Coleoptera</taxon>
        <taxon>Polyphaga</taxon>
        <taxon>Cucujiformia</taxon>
        <taxon>Coccinelloidea</taxon>
        <taxon>Coccinellidae</taxon>
        <taxon>Epilachninae</taxon>
        <taxon>Epilachnini</taxon>
        <taxon>Henosepilachna</taxon>
    </lineage>
</organism>
<protein>
    <recommendedName>
        <fullName evidence="3">TFIIS N-terminal domain-containing protein</fullName>
    </recommendedName>
</protein>
<feature type="compositionally biased region" description="Polar residues" evidence="2">
    <location>
        <begin position="38"/>
        <end position="48"/>
    </location>
</feature>
<name>A0AAW1VE12_9CUCU</name>
<keyword evidence="1" id="KW-0539">Nucleus</keyword>
<dbReference type="InterPro" id="IPR017923">
    <property type="entry name" value="TFIIS_N"/>
</dbReference>
<dbReference type="Pfam" id="PF08711">
    <property type="entry name" value="Med26"/>
    <property type="match status" value="1"/>
</dbReference>
<keyword evidence="5" id="KW-1185">Reference proteome</keyword>